<dbReference type="Gene3D" id="3.55.50.10">
    <property type="entry name" value="Baseplate protein-like domains"/>
    <property type="match status" value="1"/>
</dbReference>
<dbReference type="Proteomes" id="UP001063475">
    <property type="component" value="Unassembled WGS sequence"/>
</dbReference>
<keyword evidence="7" id="KW-1185">Reference proteome</keyword>
<reference evidence="6" key="1">
    <citation type="submission" date="2022-06" db="EMBL/GenBank/DDBJ databases">
        <title>De novo draft assembly of the Pseudomonas mercurotoleraris sp. nov., isolated from the plants rhizosphere.</title>
        <authorList>
            <person name="Robas M."/>
            <person name="Gonzalez D."/>
            <person name="Fernandez V.M."/>
            <person name="Luna L."/>
            <person name="Provanza A."/>
            <person name="Jimenez P.A."/>
        </authorList>
    </citation>
    <scope>NUCLEOTIDE SEQUENCE</scope>
    <source>
        <strain evidence="6">SAICEUPSM</strain>
    </source>
</reference>
<dbReference type="SUPFAM" id="SSF69255">
    <property type="entry name" value="gp5 N-terminal domain-like"/>
    <property type="match status" value="1"/>
</dbReference>
<dbReference type="Pfam" id="PF04717">
    <property type="entry name" value="Phage_base_V"/>
    <property type="match status" value="1"/>
</dbReference>
<feature type="domain" description="Gp5/Type VI secretion system Vgr C-terminal trimerisation" evidence="5">
    <location>
        <begin position="468"/>
        <end position="568"/>
    </location>
</feature>
<dbReference type="Gene3D" id="4.10.220.110">
    <property type="match status" value="1"/>
</dbReference>
<dbReference type="PANTHER" id="PTHR32305:SF15">
    <property type="entry name" value="PROTEIN RHSA-RELATED"/>
    <property type="match status" value="1"/>
</dbReference>
<comment type="caution">
    <text evidence="6">The sequence shown here is derived from an EMBL/GenBank/DDBJ whole genome shotgun (WGS) entry which is preliminary data.</text>
</comment>
<keyword evidence="3" id="KW-0964">Secreted</keyword>
<proteinExistence type="inferred from homology"/>
<dbReference type="InterPro" id="IPR006533">
    <property type="entry name" value="T6SS_Vgr_RhsGE"/>
</dbReference>
<dbReference type="InterPro" id="IPR037026">
    <property type="entry name" value="Vgr_OB-fold_dom_sf"/>
</dbReference>
<dbReference type="NCBIfam" id="TIGR03361">
    <property type="entry name" value="VI_Rhs_Vgr"/>
    <property type="match status" value="1"/>
</dbReference>
<dbReference type="Pfam" id="PF22178">
    <property type="entry name" value="Gp5_trimer_C"/>
    <property type="match status" value="1"/>
</dbReference>
<dbReference type="PANTHER" id="PTHR32305">
    <property type="match status" value="1"/>
</dbReference>
<dbReference type="EMBL" id="JAMSHA010000006">
    <property type="protein sequence ID" value="MCV2223561.1"/>
    <property type="molecule type" value="Genomic_DNA"/>
</dbReference>
<protein>
    <submittedName>
        <fullName evidence="6">Type VI secretion system tip protein VgrG</fullName>
    </submittedName>
</protein>
<dbReference type="InterPro" id="IPR017847">
    <property type="entry name" value="T6SS_RhsGE_Vgr_subset"/>
</dbReference>
<dbReference type="Gene3D" id="2.30.110.50">
    <property type="match status" value="1"/>
</dbReference>
<organism evidence="6 7">
    <name type="scientific">Pseudomonas mercuritolerans</name>
    <dbReference type="NCBI Taxonomy" id="2951809"/>
    <lineage>
        <taxon>Bacteria</taxon>
        <taxon>Pseudomonadati</taxon>
        <taxon>Pseudomonadota</taxon>
        <taxon>Gammaproteobacteria</taxon>
        <taxon>Pseudomonadales</taxon>
        <taxon>Pseudomonadaceae</taxon>
        <taxon>Pseudomonas</taxon>
    </lineage>
</organism>
<dbReference type="SUPFAM" id="SSF69279">
    <property type="entry name" value="Phage tail proteins"/>
    <property type="match status" value="2"/>
</dbReference>
<dbReference type="InterPro" id="IPR050708">
    <property type="entry name" value="T6SS_VgrG/RHS"/>
</dbReference>
<comment type="similarity">
    <text evidence="2">Belongs to the VgrG protein family.</text>
</comment>
<gene>
    <name evidence="6" type="primary">vgrG</name>
    <name evidence="6" type="ORF">ND528_18475</name>
</gene>
<evidence type="ECO:0000259" key="5">
    <source>
        <dbReference type="Pfam" id="PF22178"/>
    </source>
</evidence>
<evidence type="ECO:0000256" key="2">
    <source>
        <dbReference type="ARBA" id="ARBA00005558"/>
    </source>
</evidence>
<evidence type="ECO:0000313" key="7">
    <source>
        <dbReference type="Proteomes" id="UP001063475"/>
    </source>
</evidence>
<sequence length="671" mass="74667">MFAPANQPRFTLTLEGARHDLKVLEFTGREAISQPFRFELELVSERPDLDLESLLHGQAFLSFDAQGCGIHGQIYQVGQGDSGKRLIRYHLSLVPRLTYLGHRINQRIFQHQSVPQIITQILKDHSILRDAFEFRLGSEYPEREYCVQYAESDLAFIQRLCAEVGIHYHFQHSPEGHLLVFGDDQTVFPKLPEPTLYLPGSGMSAGAPAIQRFNVRVETRTSVVTRRDYNFEKPRLSLESRSDGEQRPVLEDYHFPGQFNDRETGKHLTRRALERHVADYRQAEGSSDESSLVCGHFLHLTEHPRSDWNDLWLLTAVEHRGRQPQVLEESVTSDGESFQGYRNTFVATPWDVVFRPALCPEKPRMSGYQPAVVTGPKDLEIHCDEYGRVKVQLAWDRDGELNEHSSCWLRVATGWAHDHYGSVLIPRVGMEVLVGFIDGDADKPLVMGCLPNAATPIPLDLPADKTRSIFRSQSSPGGGGYNELRIEDKKGAEEIYLRAQRNWTQHVLNDQQLQVDNQRSVVVTGTARHELKSDEQRITHGQRQTEVRQDDHLSVLGDQQVRVNSQATSASAQIHISAGQQVVIDGGVSATIQAGGQWINIGPGGIFSSVPIVVGGSPMAATSAAPVVPGLPEKLIAASAAVLTAAQIMSLKGDAPFCEECERCKDGVCAA</sequence>
<feature type="domain" description="Gp5/Type VI secretion system Vgr protein OB-fold" evidence="4">
    <location>
        <begin position="384"/>
        <end position="450"/>
    </location>
</feature>
<dbReference type="Gene3D" id="2.40.50.230">
    <property type="entry name" value="Gp5 N-terminal domain"/>
    <property type="match status" value="1"/>
</dbReference>
<evidence type="ECO:0000313" key="6">
    <source>
        <dbReference type="EMBL" id="MCV2223561.1"/>
    </source>
</evidence>
<name>A0ABT2XXY4_9PSED</name>
<accession>A0ABT2XXY4</accession>
<evidence type="ECO:0000256" key="3">
    <source>
        <dbReference type="ARBA" id="ARBA00022525"/>
    </source>
</evidence>
<dbReference type="InterPro" id="IPR006531">
    <property type="entry name" value="Gp5/Vgr_OB"/>
</dbReference>
<dbReference type="SUPFAM" id="SSF69349">
    <property type="entry name" value="Phage fibre proteins"/>
    <property type="match status" value="1"/>
</dbReference>
<comment type="subcellular location">
    <subcellularLocation>
        <location evidence="1">Secreted</location>
    </subcellularLocation>
</comment>
<dbReference type="RefSeq" id="WP_263470876.1">
    <property type="nucleotide sequence ID" value="NZ_JAMSHA010000006.1"/>
</dbReference>
<dbReference type="Pfam" id="PF05954">
    <property type="entry name" value="Phage_GPD"/>
    <property type="match status" value="1"/>
</dbReference>
<evidence type="ECO:0000259" key="4">
    <source>
        <dbReference type="Pfam" id="PF04717"/>
    </source>
</evidence>
<evidence type="ECO:0000256" key="1">
    <source>
        <dbReference type="ARBA" id="ARBA00004613"/>
    </source>
</evidence>
<dbReference type="InterPro" id="IPR054030">
    <property type="entry name" value="Gp5_Vgr_C"/>
</dbReference>
<dbReference type="NCBIfam" id="TIGR01646">
    <property type="entry name" value="vgr_GE"/>
    <property type="match status" value="1"/>
</dbReference>